<dbReference type="Pfam" id="PF00188">
    <property type="entry name" value="CAP"/>
    <property type="match status" value="1"/>
</dbReference>
<evidence type="ECO:0000256" key="1">
    <source>
        <dbReference type="SAM" id="SignalP"/>
    </source>
</evidence>
<dbReference type="AlphaFoldDB" id="A0A3E1QAY2"/>
<evidence type="ECO:0000313" key="4">
    <source>
        <dbReference type="Proteomes" id="UP000261082"/>
    </source>
</evidence>
<protein>
    <submittedName>
        <fullName evidence="3">CAP domain-containing protein</fullName>
    </submittedName>
</protein>
<accession>A0A3E1QAY2</accession>
<evidence type="ECO:0000259" key="2">
    <source>
        <dbReference type="Pfam" id="PF00188"/>
    </source>
</evidence>
<keyword evidence="1" id="KW-0732">Signal</keyword>
<dbReference type="SUPFAM" id="SSF55797">
    <property type="entry name" value="PR-1-like"/>
    <property type="match status" value="1"/>
</dbReference>
<proteinExistence type="predicted"/>
<feature type="signal peptide" evidence="1">
    <location>
        <begin position="1"/>
        <end position="21"/>
    </location>
</feature>
<dbReference type="PANTHER" id="PTHR31157">
    <property type="entry name" value="SCP DOMAIN-CONTAINING PROTEIN"/>
    <property type="match status" value="1"/>
</dbReference>
<sequence>MNLLKTSLLAMVLFCTVTSCSKDTDVIVEETPEDYTIDLNLANETDWEMANEILDLVNQHRVSQGLTPLKRDQQYASAYAVDHTFYMIDLEEINHDHFDVRKKGLKDRGAKIVGENVAFGYPTAEEVVNAWINSPGHLANIEGNFTHSGFGVIEAPDGRVYFTQLFYKK</sequence>
<reference evidence="3 4" key="1">
    <citation type="journal article" date="2007" name="Int. J. Syst. Evol. Microbiol.">
        <title>Marixanthomonas ophiurae gen. nov., sp. nov., a marine bacterium of the family Flavobacteriaceae isolated from a deep-sea brittle star.</title>
        <authorList>
            <person name="Romanenko L.A."/>
            <person name="Uchino M."/>
            <person name="Frolova G.M."/>
            <person name="Mikhailov V.V."/>
        </authorList>
    </citation>
    <scope>NUCLEOTIDE SEQUENCE [LARGE SCALE GENOMIC DNA]</scope>
    <source>
        <strain evidence="3 4">KMM 3046</strain>
    </source>
</reference>
<dbReference type="PANTHER" id="PTHR31157:SF1">
    <property type="entry name" value="SCP DOMAIN-CONTAINING PROTEIN"/>
    <property type="match status" value="1"/>
</dbReference>
<feature type="chain" id="PRO_5017770388" evidence="1">
    <location>
        <begin position="22"/>
        <end position="169"/>
    </location>
</feature>
<feature type="domain" description="SCP" evidence="2">
    <location>
        <begin position="54"/>
        <end position="166"/>
    </location>
</feature>
<dbReference type="Proteomes" id="UP000261082">
    <property type="component" value="Unassembled WGS sequence"/>
</dbReference>
<organism evidence="3 4">
    <name type="scientific">Marixanthomonas ophiurae</name>
    <dbReference type="NCBI Taxonomy" id="387659"/>
    <lineage>
        <taxon>Bacteria</taxon>
        <taxon>Pseudomonadati</taxon>
        <taxon>Bacteroidota</taxon>
        <taxon>Flavobacteriia</taxon>
        <taxon>Flavobacteriales</taxon>
        <taxon>Flavobacteriaceae</taxon>
        <taxon>Marixanthomonas</taxon>
    </lineage>
</organism>
<dbReference type="InterPro" id="IPR035940">
    <property type="entry name" value="CAP_sf"/>
</dbReference>
<dbReference type="CDD" id="cd05379">
    <property type="entry name" value="CAP_bacterial"/>
    <property type="match status" value="1"/>
</dbReference>
<comment type="caution">
    <text evidence="3">The sequence shown here is derived from an EMBL/GenBank/DDBJ whole genome shotgun (WGS) entry which is preliminary data.</text>
</comment>
<dbReference type="Gene3D" id="3.40.33.10">
    <property type="entry name" value="CAP"/>
    <property type="match status" value="1"/>
</dbReference>
<evidence type="ECO:0000313" key="3">
    <source>
        <dbReference type="EMBL" id="RFN59276.1"/>
    </source>
</evidence>
<dbReference type="EMBL" id="QVID01000001">
    <property type="protein sequence ID" value="RFN59276.1"/>
    <property type="molecule type" value="Genomic_DNA"/>
</dbReference>
<gene>
    <name evidence="3" type="ORF">DZ858_04185</name>
</gene>
<keyword evidence="4" id="KW-1185">Reference proteome</keyword>
<dbReference type="PROSITE" id="PS51257">
    <property type="entry name" value="PROKAR_LIPOPROTEIN"/>
    <property type="match status" value="1"/>
</dbReference>
<dbReference type="InterPro" id="IPR014044">
    <property type="entry name" value="CAP_dom"/>
</dbReference>
<name>A0A3E1QAY2_9FLAO</name>